<dbReference type="HOGENOM" id="CLU_012520_2_0_0"/>
<keyword evidence="2" id="KW-0472">Membrane</keyword>
<organism evidence="4 5">
    <name type="scientific">Thermosipho africanus (strain TCF52B)</name>
    <dbReference type="NCBI Taxonomy" id="484019"/>
    <lineage>
        <taxon>Bacteria</taxon>
        <taxon>Thermotogati</taxon>
        <taxon>Thermotogota</taxon>
        <taxon>Thermotogae</taxon>
        <taxon>Thermotogales</taxon>
        <taxon>Fervidobacteriaceae</taxon>
        <taxon>Thermosipho</taxon>
    </lineage>
</organism>
<dbReference type="CDD" id="cd05008">
    <property type="entry name" value="SIS_GlmS_GlmD_1"/>
    <property type="match status" value="1"/>
</dbReference>
<dbReference type="Proteomes" id="UP000002453">
    <property type="component" value="Chromosome"/>
</dbReference>
<dbReference type="GO" id="GO:0097367">
    <property type="term" value="F:carbohydrate derivative binding"/>
    <property type="evidence" value="ECO:0007669"/>
    <property type="project" value="InterPro"/>
</dbReference>
<evidence type="ECO:0000313" key="5">
    <source>
        <dbReference type="Proteomes" id="UP000002453"/>
    </source>
</evidence>
<gene>
    <name evidence="4" type="ordered locus">THA_1063</name>
</gene>
<reference evidence="4 5" key="1">
    <citation type="journal article" date="2009" name="J. Bacteriol.">
        <title>The genome of Thermosipho africanus TCF52B: lateral genetic connections to the Firmicutes and Archaea.</title>
        <authorList>
            <person name="Nesboe C.L."/>
            <person name="Bapteste E."/>
            <person name="Curtis B."/>
            <person name="Dahle H."/>
            <person name="Lopez P."/>
            <person name="Macleod D."/>
            <person name="Dlutek M."/>
            <person name="Bowman S."/>
            <person name="Zhaxybayeva O."/>
            <person name="Birkeland N.-K."/>
            <person name="Doolittle W.F."/>
        </authorList>
    </citation>
    <scope>NUCLEOTIDE SEQUENCE [LARGE SCALE GENOMIC DNA]</scope>
    <source>
        <strain evidence="4 5">TCF52B</strain>
    </source>
</reference>
<dbReference type="InterPro" id="IPR046348">
    <property type="entry name" value="SIS_dom_sf"/>
</dbReference>
<evidence type="ECO:0000256" key="2">
    <source>
        <dbReference type="SAM" id="Phobius"/>
    </source>
</evidence>
<dbReference type="SUPFAM" id="SSF53697">
    <property type="entry name" value="SIS domain"/>
    <property type="match status" value="1"/>
</dbReference>
<dbReference type="GO" id="GO:1901135">
    <property type="term" value="P:carbohydrate derivative metabolic process"/>
    <property type="evidence" value="ECO:0007669"/>
    <property type="project" value="InterPro"/>
</dbReference>
<dbReference type="InterPro" id="IPR001347">
    <property type="entry name" value="SIS_dom"/>
</dbReference>
<dbReference type="InterPro" id="IPR035490">
    <property type="entry name" value="GlmS/FrlB_SIS"/>
</dbReference>
<dbReference type="OrthoDB" id="9779207at2"/>
<dbReference type="RefSeq" id="WP_012579970.1">
    <property type="nucleotide sequence ID" value="NC_011653.1"/>
</dbReference>
<dbReference type="EMBL" id="CP001185">
    <property type="protein sequence ID" value="ACJ75519.1"/>
    <property type="molecule type" value="Genomic_DNA"/>
</dbReference>
<dbReference type="PANTHER" id="PTHR10937:SF4">
    <property type="entry name" value="GLUCOSAMINE-6-PHOSPHATE DEAMINASE"/>
    <property type="match status" value="1"/>
</dbReference>
<keyword evidence="5" id="KW-1185">Reference proteome</keyword>
<accession>B7IHF5</accession>
<dbReference type="Pfam" id="PF01380">
    <property type="entry name" value="SIS"/>
    <property type="match status" value="2"/>
</dbReference>
<dbReference type="PROSITE" id="PS51464">
    <property type="entry name" value="SIS"/>
    <property type="match status" value="1"/>
</dbReference>
<dbReference type="AlphaFoldDB" id="B7IHF5"/>
<dbReference type="Gene3D" id="3.40.50.10490">
    <property type="entry name" value="Glucose-6-phosphate isomerase like protein, domain 1"/>
    <property type="match status" value="2"/>
</dbReference>
<proteinExistence type="predicted"/>
<dbReference type="CDD" id="cd05009">
    <property type="entry name" value="SIS_GlmS_GlmD_2"/>
    <property type="match status" value="1"/>
</dbReference>
<evidence type="ECO:0000256" key="1">
    <source>
        <dbReference type="ARBA" id="ARBA00022737"/>
    </source>
</evidence>
<dbReference type="STRING" id="484019.THA_1063"/>
<sequence length="302" mass="34672">MNYTYSEIKRIPELLKRIENYSFEFNKEKRYIFVGCGSSFNLSLTASYILEKFGIKSKVLTGGKVITFNYVPDADVGIFISRTGESTETVKAAEIFKEKGVHTIGITCEKGTTLEKVCNETFVFDFLHEESIVMTGSFVSILHFLVKRYSIVEKASKILERSEKFIENLDLKKYNHFIFLGFDEEYGISKEGALKIQEMAKQFVEYHEPLEYRHGPVSRISEHSLVVINSKDTENEYNLKKDLKKYTKVILLGRNGDIDIEYDNGLETPLKMIFSQVLSFKKAVVEGLNPDRPEKLSKSVII</sequence>
<feature type="domain" description="SIS" evidence="3">
    <location>
        <begin position="21"/>
        <end position="161"/>
    </location>
</feature>
<keyword evidence="2" id="KW-1133">Transmembrane helix</keyword>
<dbReference type="KEGG" id="taf:THA_1063"/>
<evidence type="ECO:0000313" key="4">
    <source>
        <dbReference type="EMBL" id="ACJ75519.1"/>
    </source>
</evidence>
<feature type="transmembrane region" description="Helical" evidence="2">
    <location>
        <begin position="31"/>
        <end position="50"/>
    </location>
</feature>
<evidence type="ECO:0000259" key="3">
    <source>
        <dbReference type="PROSITE" id="PS51464"/>
    </source>
</evidence>
<keyword evidence="1" id="KW-0677">Repeat</keyword>
<name>B7IHF5_THEAB</name>
<dbReference type="PANTHER" id="PTHR10937">
    <property type="entry name" value="GLUCOSAMINE--FRUCTOSE-6-PHOSPHATE AMINOTRANSFERASE, ISOMERIZING"/>
    <property type="match status" value="1"/>
</dbReference>
<dbReference type="eggNOG" id="COG2222">
    <property type="taxonomic scope" value="Bacteria"/>
</dbReference>
<dbReference type="InterPro" id="IPR035466">
    <property type="entry name" value="GlmS/AgaS_SIS"/>
</dbReference>
<protein>
    <submittedName>
        <fullName evidence="4">SIS domain protein</fullName>
    </submittedName>
</protein>
<keyword evidence="2" id="KW-0812">Transmembrane</keyword>